<gene>
    <name evidence="1" type="ORF">TRSC58_04024</name>
</gene>
<reference evidence="1 2" key="1">
    <citation type="submission" date="2013-07" db="EMBL/GenBank/DDBJ databases">
        <authorList>
            <person name="Stoco P.H."/>
            <person name="Wagner G."/>
            <person name="Gerber A."/>
            <person name="Zaha A."/>
            <person name="Thompson C."/>
            <person name="Bartholomeu D.C."/>
            <person name="Luckemeyer D.D."/>
            <person name="Bahia D."/>
            <person name="Loreto E."/>
            <person name="Prestes E.B."/>
            <person name="Lima F.M."/>
            <person name="Rodrigues-Luiz G."/>
            <person name="Vallejo G.A."/>
            <person name="Filho J.F."/>
            <person name="Monteiro K.M."/>
            <person name="Tyler K.M."/>
            <person name="de Almeida L.G."/>
            <person name="Ortiz M.F."/>
            <person name="Siervo M.A."/>
            <person name="de Moraes M.H."/>
            <person name="Cunha O.L."/>
            <person name="Mendonca-Neto R."/>
            <person name="Silva R."/>
            <person name="Teixeira S.M."/>
            <person name="Murta S.M."/>
            <person name="Sincero T.C."/>
            <person name="Mendes T.A."/>
            <person name="Urmenyi T.P."/>
            <person name="Silva V.G."/>
            <person name="da Rocha W.D."/>
            <person name="Andersson B."/>
            <person name="Romanha A.J."/>
            <person name="Steindel M."/>
            <person name="de Vasconcelos A.T."/>
            <person name="Grisard E.C."/>
        </authorList>
    </citation>
    <scope>NUCLEOTIDE SEQUENCE [LARGE SCALE GENOMIC DNA]</scope>
    <source>
        <strain evidence="1 2">SC58</strain>
    </source>
</reference>
<sequence length="548" mass="63309">MDKLDAGLVQRILGGAKHLQRLRHLVLQHLQLLLHLRAELVQLLLCIRVLLRVRVKRLDGKLQLDVRRADVTVNLLQALLLLVHQLTQRPVQAAERLQVLLVHLQPQVPKLLVRLVVARLDGAAALRHKLLQHPNAPHRQVAVVHRQLQQLLVLPAHVKELLVLHLALLLAVVLLDAALHLLETLRPQALQDALQLLNAAPRLVLLVKVLLNKLLRLLLLRREQLHRLRVLQVRLLDRVVQVLQVVLAALLQAPLGVLNRRRLLEGLLLYILNAAKRLVLVLRLPNDAELVGHQLHQVLQQLGLDVVLLLRNRHLTVGNRHVANLLRLVNRRQVRLDLLLVAEQRRLHNGHVHRPLKALQHSHRHLRHLRRVQLRAPQLVLDLLQLRNRVVDRAGKGDGARLVVVLLQLVQCLLQRNNLHKLRLVLRLVQLAHRQLQPAHAHQLLDVVRLRQVPLRPALHRPQQLVRLLVRRQQLLLLRLAPVRHVQVLDELLIRQARRLQLQVVNLLLARGLQRDVRHLRRRRLLLVRGTHDASRFLSTHCFRRGDV</sequence>
<accession>A0A061J1T2</accession>
<dbReference type="VEuPathDB" id="TriTrypDB:TRSC58_04024"/>
<keyword evidence="1" id="KW-0282">Flagellum</keyword>
<keyword evidence="1" id="KW-0966">Cell projection</keyword>
<proteinExistence type="predicted"/>
<organism evidence="1 2">
    <name type="scientific">Trypanosoma rangeli SC58</name>
    <dbReference type="NCBI Taxonomy" id="429131"/>
    <lineage>
        <taxon>Eukaryota</taxon>
        <taxon>Discoba</taxon>
        <taxon>Euglenozoa</taxon>
        <taxon>Kinetoplastea</taxon>
        <taxon>Metakinetoplastina</taxon>
        <taxon>Trypanosomatida</taxon>
        <taxon>Trypanosomatidae</taxon>
        <taxon>Trypanosoma</taxon>
        <taxon>Herpetosoma</taxon>
    </lineage>
</organism>
<dbReference type="Proteomes" id="UP000031737">
    <property type="component" value="Unassembled WGS sequence"/>
</dbReference>
<comment type="caution">
    <text evidence="1">The sequence shown here is derived from an EMBL/GenBank/DDBJ whole genome shotgun (WGS) entry which is preliminary data.</text>
</comment>
<evidence type="ECO:0000313" key="1">
    <source>
        <dbReference type="EMBL" id="ESL08275.1"/>
    </source>
</evidence>
<name>A0A061J1T2_TRYRA</name>
<protein>
    <submittedName>
        <fullName evidence="1">69 kDa paraflagellar rod protein</fullName>
    </submittedName>
</protein>
<keyword evidence="2" id="KW-1185">Reference proteome</keyword>
<evidence type="ECO:0000313" key="2">
    <source>
        <dbReference type="Proteomes" id="UP000031737"/>
    </source>
</evidence>
<dbReference type="AlphaFoldDB" id="A0A061J1T2"/>
<dbReference type="EMBL" id="AUPL01004024">
    <property type="protein sequence ID" value="ESL08275.1"/>
    <property type="molecule type" value="Genomic_DNA"/>
</dbReference>
<keyword evidence="1" id="KW-0969">Cilium</keyword>